<dbReference type="HAMAP" id="MF_02214">
    <property type="entry name" value="Lipid_II_synth_MurT"/>
    <property type="match status" value="1"/>
</dbReference>
<dbReference type="EMBL" id="JBHUKR010000024">
    <property type="protein sequence ID" value="MFD2421920.1"/>
    <property type="molecule type" value="Genomic_DNA"/>
</dbReference>
<comment type="catalytic activity">
    <reaction evidence="1">
        <text>beta-D-GlcNAc-(1-&gt;4)-Mur2Ac(oyl-L-Ala-gamma-D-Glu-L-Lys-D-Ala-D-Ala)-di-trans,octa-cis-undecaprenyl diphosphate + ATP = beta-D-GlcNAc-(1-&gt;4)-Mur2Ac(oyl-L-Ala-gamma-D-O-P-Glu-L-Lys-D-Ala-D-Ala)-di-trans,octa-cis-undecaprenyl diphosphate + ADP</text>
        <dbReference type="Rhea" id="RHEA:59488"/>
        <dbReference type="ChEBI" id="CHEBI:30616"/>
        <dbReference type="ChEBI" id="CHEBI:60033"/>
        <dbReference type="ChEBI" id="CHEBI:143132"/>
        <dbReference type="ChEBI" id="CHEBI:456216"/>
    </reaction>
</comment>
<feature type="binding site" evidence="1">
    <location>
        <position position="201"/>
    </location>
    <ligand>
        <name>Zn(2+)</name>
        <dbReference type="ChEBI" id="CHEBI:29105"/>
    </ligand>
</feature>
<evidence type="ECO:0000313" key="5">
    <source>
        <dbReference type="Proteomes" id="UP001597417"/>
    </source>
</evidence>
<reference evidence="5" key="1">
    <citation type="journal article" date="2019" name="Int. J. Syst. Evol. Microbiol.">
        <title>The Global Catalogue of Microorganisms (GCM) 10K type strain sequencing project: providing services to taxonomists for standard genome sequencing and annotation.</title>
        <authorList>
            <consortium name="The Broad Institute Genomics Platform"/>
            <consortium name="The Broad Institute Genome Sequencing Center for Infectious Disease"/>
            <person name="Wu L."/>
            <person name="Ma J."/>
        </authorList>
    </citation>
    <scope>NUCLEOTIDE SEQUENCE [LARGE SCALE GENOMIC DNA]</scope>
    <source>
        <strain evidence="5">CGMCC 4.7645</strain>
    </source>
</reference>
<comment type="subunit">
    <text evidence="1">Forms a heterodimer with GatD.</text>
</comment>
<dbReference type="Pfam" id="PF08245">
    <property type="entry name" value="Mur_ligase_M"/>
    <property type="match status" value="1"/>
</dbReference>
<keyword evidence="1" id="KW-0133">Cell shape</keyword>
<dbReference type="SUPFAM" id="SSF53623">
    <property type="entry name" value="MurD-like peptide ligases, catalytic domain"/>
    <property type="match status" value="1"/>
</dbReference>
<keyword evidence="1" id="KW-0547">Nucleotide-binding</keyword>
<dbReference type="PANTHER" id="PTHR23135">
    <property type="entry name" value="MUR LIGASE FAMILY MEMBER"/>
    <property type="match status" value="1"/>
</dbReference>
<gene>
    <name evidence="1" type="primary">murT</name>
    <name evidence="4" type="ORF">ACFSXZ_36890</name>
</gene>
<evidence type="ECO:0000259" key="3">
    <source>
        <dbReference type="Pfam" id="PF08353"/>
    </source>
</evidence>
<feature type="domain" description="Mur ligase central" evidence="2">
    <location>
        <begin position="61"/>
        <end position="178"/>
    </location>
</feature>
<dbReference type="Proteomes" id="UP001597417">
    <property type="component" value="Unassembled WGS sequence"/>
</dbReference>
<evidence type="ECO:0000259" key="2">
    <source>
        <dbReference type="Pfam" id="PF08245"/>
    </source>
</evidence>
<comment type="function">
    <text evidence="1">The lipid II isoglutaminyl synthase complex catalyzes the formation of alpha-D-isoglutamine in the cell wall lipid II stem peptide. The MurT subunit catalyzes the ATP-dependent amidation of D-glutamate residue of lipid II, converting it to an isoglutamine residue.</text>
</comment>
<keyword evidence="5" id="KW-1185">Reference proteome</keyword>
<comment type="caution">
    <text evidence="4">The sequence shown here is derived from an EMBL/GenBank/DDBJ whole genome shotgun (WGS) entry which is preliminary data.</text>
</comment>
<protein>
    <recommendedName>
        <fullName evidence="1">Lipid II isoglutaminyl synthase (glutamine-hydrolyzing) subunit MurT</fullName>
        <ecNumber evidence="1">6.3.5.13</ecNumber>
    </recommendedName>
</protein>
<name>A0ABW5G3U8_9PSEU</name>
<keyword evidence="1" id="KW-0573">Peptidoglycan synthesis</keyword>
<feature type="active site" evidence="1">
    <location>
        <position position="339"/>
    </location>
</feature>
<comment type="catalytic activity">
    <reaction evidence="1">
        <text>beta-D-GlcNAc-(1-&gt;4)-Mur2Ac(oyl-L-Ala-gamma-D-Glu-L-Lys-D-Ala-D-Ala)-di-trans,octa-cis-undecaprenyl diphosphate + L-glutamine + ATP + H2O = beta-D-GlcNAc-(1-&gt;4)-Mur2Ac(oyl-L-Ala-D-isoglutaminyl-L-Lys-D-Ala-D-Ala)-di-trans,octa-cis-undecaprenyl diphosphate + L-glutamate + ADP + phosphate + H(+)</text>
        <dbReference type="Rhea" id="RHEA:57928"/>
        <dbReference type="ChEBI" id="CHEBI:15377"/>
        <dbReference type="ChEBI" id="CHEBI:15378"/>
        <dbReference type="ChEBI" id="CHEBI:29985"/>
        <dbReference type="ChEBI" id="CHEBI:30616"/>
        <dbReference type="ChEBI" id="CHEBI:43474"/>
        <dbReference type="ChEBI" id="CHEBI:58359"/>
        <dbReference type="ChEBI" id="CHEBI:60033"/>
        <dbReference type="ChEBI" id="CHEBI:62233"/>
        <dbReference type="ChEBI" id="CHEBI:456216"/>
        <dbReference type="EC" id="6.3.5.13"/>
    </reaction>
</comment>
<dbReference type="EC" id="6.3.5.13" evidence="1"/>
<organism evidence="4 5">
    <name type="scientific">Amycolatopsis pigmentata</name>
    <dbReference type="NCBI Taxonomy" id="450801"/>
    <lineage>
        <taxon>Bacteria</taxon>
        <taxon>Bacillati</taxon>
        <taxon>Actinomycetota</taxon>
        <taxon>Actinomycetes</taxon>
        <taxon>Pseudonocardiales</taxon>
        <taxon>Pseudonocardiaceae</taxon>
        <taxon>Amycolatopsis</taxon>
    </lineage>
</organism>
<dbReference type="PANTHER" id="PTHR23135:SF7">
    <property type="entry name" value="LIPID II ISOGLUTAMINYL SYNTHASE (GLUTAMINE-HYDROLYZING) SUBUNIT MURT"/>
    <property type="match status" value="1"/>
</dbReference>
<evidence type="ECO:0000256" key="1">
    <source>
        <dbReference type="HAMAP-Rule" id="MF_02214"/>
    </source>
</evidence>
<dbReference type="RefSeq" id="WP_378270762.1">
    <property type="nucleotide sequence ID" value="NZ_JBHUKR010000024.1"/>
</dbReference>
<evidence type="ECO:0000313" key="4">
    <source>
        <dbReference type="EMBL" id="MFD2421920.1"/>
    </source>
</evidence>
<comment type="pathway">
    <text evidence="1">Cell wall biogenesis; peptidoglycan biosynthesis.</text>
</comment>
<comment type="similarity">
    <text evidence="1">Belongs to the MurCDEF family. MurT subfamily.</text>
</comment>
<dbReference type="InterPro" id="IPR043703">
    <property type="entry name" value="Lipid_II_synth_MurT"/>
</dbReference>
<keyword evidence="1" id="KW-0067">ATP-binding</keyword>
<keyword evidence="1" id="KW-0479">Metal-binding</keyword>
<feature type="binding site" evidence="1">
    <location>
        <position position="222"/>
    </location>
    <ligand>
        <name>Zn(2+)</name>
        <dbReference type="ChEBI" id="CHEBI:29105"/>
    </ligand>
</feature>
<sequence>MLVTSDLPLRTRFAIAAARTAAAVSRWTGRGSGGMIGGRIALKLDPHALERLSRGRTVLLVTGTNGKTTTTLMLRRAIEALAPVASNGDGANMPDGVLAALMANLDARFAVLEVDETYVPWVAERVSPAALVLLNLSRDQLDRVGEVRKIERDLRAGIARLSDTAVVANCDDVLVASAAGAGNHPVWVSTGQSWRDDSVACPRCGRAVRHHPQDKMEWDCVCGLARPTPDWVLDGDYLTGPDNPPEQLELSLPGRVNAVNAALALAAATSVGVPLSQAVERIRSITAVAGRYQRVPYTGHAVRVLLAKNPAGWSETLMMLEPDQPVVIAVNAREADGRDLSWLWDVPFEKLRGRRVIATGERSADLAVRLRYAEVDSVSQPDPLRAVASLDQGPVELIANYTAFREVNVRLADAH</sequence>
<keyword evidence="1" id="KW-0961">Cell wall biogenesis/degradation</keyword>
<dbReference type="Pfam" id="PF08353">
    <property type="entry name" value="MurT_C"/>
    <property type="match status" value="1"/>
</dbReference>
<proteinExistence type="inferred from homology"/>
<dbReference type="InterPro" id="IPR013221">
    <property type="entry name" value="Mur_ligase_cen"/>
</dbReference>
<feature type="binding site" evidence="1">
    <location>
        <position position="204"/>
    </location>
    <ligand>
        <name>Zn(2+)</name>
        <dbReference type="ChEBI" id="CHEBI:29105"/>
    </ligand>
</feature>
<comment type="catalytic activity">
    <reaction evidence="1">
        <text>beta-D-GlcNAc-(1-&gt;4)-Mur2Ac(oyl-L-Ala-gamma-D-O-P-Glu-L-Lys-D-Ala-D-Ala)-di-trans,octa-cis-undecaprenyl diphosphate + NH4(+) = beta-D-GlcNAc-(1-&gt;4)-Mur2Ac(oyl-L-Ala-D-isoglutaminyl-L-Lys-D-Ala-D-Ala)-di-trans,octa-cis-undecaprenyl diphosphate + phosphate + H(+)</text>
        <dbReference type="Rhea" id="RHEA:57932"/>
        <dbReference type="ChEBI" id="CHEBI:15378"/>
        <dbReference type="ChEBI" id="CHEBI:28938"/>
        <dbReference type="ChEBI" id="CHEBI:43474"/>
        <dbReference type="ChEBI" id="CHEBI:62233"/>
        <dbReference type="ChEBI" id="CHEBI:143132"/>
    </reaction>
</comment>
<dbReference type="InterPro" id="IPR036565">
    <property type="entry name" value="Mur-like_cat_sf"/>
</dbReference>
<keyword evidence="1" id="KW-0436">Ligase</keyword>
<feature type="domain" description="Lipid II isoglutaminyl synthase (glutamine-hydrolyzing) subunit MurT C-terminal" evidence="3">
    <location>
        <begin position="306"/>
        <end position="403"/>
    </location>
</feature>
<keyword evidence="1" id="KW-0862">Zinc</keyword>
<accession>A0ABW5G3U8</accession>
<dbReference type="Gene3D" id="3.40.1190.10">
    <property type="entry name" value="Mur-like, catalytic domain"/>
    <property type="match status" value="1"/>
</dbReference>
<dbReference type="InterPro" id="IPR013564">
    <property type="entry name" value="MurT_C"/>
</dbReference>
<feature type="binding site" evidence="1">
    <location>
        <position position="220"/>
    </location>
    <ligand>
        <name>Zn(2+)</name>
        <dbReference type="ChEBI" id="CHEBI:29105"/>
    </ligand>
</feature>